<dbReference type="Gene3D" id="3.40.190.10">
    <property type="entry name" value="Periplasmic binding protein-like II"/>
    <property type="match status" value="2"/>
</dbReference>
<keyword evidence="1" id="KW-0732">Signal</keyword>
<sequence length="351" mass="36944">MLKTITNAAVAATFALSASAGFAQVNLTSNAAGAGTAGALSATSLVENASAAGIANIQMKDGQTGTKYVMALAEGKIDLASGPFILPFLMAKAAGPYSNLEKEKAKELGNSIAMLYPYTFSIFTMYAYDAKGVSGWDDLKGMKVLNGPPRGTAALNSRSLIQLFTGLKSEDDYDTVTVNWSQMPSAIIDGTVDAAVIPAMFPGPRVTQASAAGAMTMYSMPKEKFEAPATQKFLNKPGSTPFVVPLAQIKAAMGEGWTVLSEDDMFRGKAVPGGDLVNKSMDEELAYQLTKTHIENLDKIKAMAPFMATLNFGDVSEKANGLCGANIVKFHPGAVRAWEEAGHMLPDCAKP</sequence>
<accession>A0A1L9NU39</accession>
<dbReference type="RefSeq" id="WP_072631502.1">
    <property type="nucleotide sequence ID" value="NZ_JABBAN010000144.1"/>
</dbReference>
<dbReference type="Proteomes" id="UP000184514">
    <property type="component" value="Unassembled WGS sequence"/>
</dbReference>
<dbReference type="Pfam" id="PF16868">
    <property type="entry name" value="NMT1_3"/>
    <property type="match status" value="1"/>
</dbReference>
<feature type="signal peptide" evidence="1">
    <location>
        <begin position="1"/>
        <end position="23"/>
    </location>
</feature>
<organism evidence="2 3">
    <name type="scientific">Planktotalea frisia</name>
    <dbReference type="NCBI Taxonomy" id="696762"/>
    <lineage>
        <taxon>Bacteria</taxon>
        <taxon>Pseudomonadati</taxon>
        <taxon>Pseudomonadota</taxon>
        <taxon>Alphaproteobacteria</taxon>
        <taxon>Rhodobacterales</taxon>
        <taxon>Paracoccaceae</taxon>
        <taxon>Planktotalea</taxon>
    </lineage>
</organism>
<keyword evidence="3" id="KW-1185">Reference proteome</keyword>
<protein>
    <recommendedName>
        <fullName evidence="4">NMT1/THI5 like protein</fullName>
    </recommendedName>
</protein>
<evidence type="ECO:0000256" key="1">
    <source>
        <dbReference type="SAM" id="SignalP"/>
    </source>
</evidence>
<evidence type="ECO:0008006" key="4">
    <source>
        <dbReference type="Google" id="ProtNLM"/>
    </source>
</evidence>
<dbReference type="OrthoDB" id="8111384at2"/>
<gene>
    <name evidence="2" type="ORF">PFRI_29840</name>
</gene>
<name>A0A1L9NU39_9RHOB</name>
<dbReference type="EMBL" id="MLCB01000166">
    <property type="protein sequence ID" value="OJI92818.1"/>
    <property type="molecule type" value="Genomic_DNA"/>
</dbReference>
<reference evidence="2 3" key="1">
    <citation type="submission" date="2016-10" db="EMBL/GenBank/DDBJ databases">
        <title>Genome sequence of Planktotalea frisia SH6-1.</title>
        <authorList>
            <person name="Poehlein A."/>
            <person name="Bakenhus I."/>
            <person name="Voget S."/>
            <person name="Brinkhoff T."/>
            <person name="Simon M."/>
        </authorList>
    </citation>
    <scope>NUCLEOTIDE SEQUENCE [LARGE SCALE GENOMIC DNA]</scope>
    <source>
        <strain evidence="2 3">SH6-1</strain>
    </source>
</reference>
<dbReference type="PANTHER" id="PTHR42941:SF1">
    <property type="entry name" value="SLL1037 PROTEIN"/>
    <property type="match status" value="1"/>
</dbReference>
<dbReference type="STRING" id="696762.PFRI_29840"/>
<dbReference type="PANTHER" id="PTHR42941">
    <property type="entry name" value="SLL1037 PROTEIN"/>
    <property type="match status" value="1"/>
</dbReference>
<evidence type="ECO:0000313" key="2">
    <source>
        <dbReference type="EMBL" id="OJI92818.1"/>
    </source>
</evidence>
<feature type="chain" id="PRO_5012544203" description="NMT1/THI5 like protein" evidence="1">
    <location>
        <begin position="24"/>
        <end position="351"/>
    </location>
</feature>
<dbReference type="AlphaFoldDB" id="A0A1L9NU39"/>
<comment type="caution">
    <text evidence="2">The sequence shown here is derived from an EMBL/GenBank/DDBJ whole genome shotgun (WGS) entry which is preliminary data.</text>
</comment>
<dbReference type="InterPro" id="IPR011852">
    <property type="entry name" value="TRAP_TAXI"/>
</dbReference>
<dbReference type="SUPFAM" id="SSF53850">
    <property type="entry name" value="Periplasmic binding protein-like II"/>
    <property type="match status" value="1"/>
</dbReference>
<proteinExistence type="predicted"/>
<evidence type="ECO:0000313" key="3">
    <source>
        <dbReference type="Proteomes" id="UP000184514"/>
    </source>
</evidence>